<evidence type="ECO:0000313" key="10">
    <source>
        <dbReference type="Proteomes" id="UP000266841"/>
    </source>
</evidence>
<dbReference type="InterPro" id="IPR000873">
    <property type="entry name" value="AMP-dep_synth/lig_dom"/>
</dbReference>
<evidence type="ECO:0000256" key="1">
    <source>
        <dbReference type="ARBA" id="ARBA00006432"/>
    </source>
</evidence>
<dbReference type="Proteomes" id="UP000266841">
    <property type="component" value="Unassembled WGS sequence"/>
</dbReference>
<keyword evidence="4" id="KW-0067">ATP-binding</keyword>
<keyword evidence="3" id="KW-0547">Nucleotide-binding</keyword>
<dbReference type="PANTHER" id="PTHR43605:SF10">
    <property type="entry name" value="ACYL-COA SYNTHETASE MEDIUM CHAIN FAMILY MEMBER 3"/>
    <property type="match status" value="1"/>
</dbReference>
<gene>
    <name evidence="9" type="ORF">THAOC_14164</name>
</gene>
<dbReference type="Pfam" id="PF13193">
    <property type="entry name" value="AMP-binding_C"/>
    <property type="match status" value="1"/>
</dbReference>
<evidence type="ECO:0000313" key="9">
    <source>
        <dbReference type="EMBL" id="EJK65037.1"/>
    </source>
</evidence>
<sequence>FRRDSIVKVSFSENTAEGSIRRAQRPYEPVLLGTMAEGNSSGPVVVGPPLETAKWSCSTCYILDSRRSHAVALYTPAGEPDWTLSLGASSDGVARGYLGLGVRPGDRVASLLPNCAELMIHYIACAKIGLGNVIADELEVHGPGDGRAQRKDDLARLTVRPPLGIVAVGGHDDENVAHFSELMKEEGPPVVIHPEAKGDAPAIVFFTSGSTGKPKGDTHSYNTYGYCLASFIQALDVTEKDIIMPCGDPVQPGGAGRRGARCHSALPMRTINRYGTVEDVLMTHAAVDQAGVVGSPDVVHGENVKAYITLKEGIAAAPSELELIEHCRVQIGYKSPESIEILPSMPLNPTGKVDRRALKEQSTSVMPKMVQTVARSEEGLGRGTST</sequence>
<dbReference type="GO" id="GO:0006637">
    <property type="term" value="P:acyl-CoA metabolic process"/>
    <property type="evidence" value="ECO:0007669"/>
    <property type="project" value="TreeGrafter"/>
</dbReference>
<dbReference type="GO" id="GO:0031956">
    <property type="term" value="F:medium-chain fatty acid-CoA ligase activity"/>
    <property type="evidence" value="ECO:0007669"/>
    <property type="project" value="UniProtKB-EC"/>
</dbReference>
<dbReference type="InterPro" id="IPR025110">
    <property type="entry name" value="AMP-bd_C"/>
</dbReference>
<reference evidence="9 10" key="1">
    <citation type="journal article" date="2012" name="Genome Biol.">
        <title>Genome and low-iron response of an oceanic diatom adapted to chronic iron limitation.</title>
        <authorList>
            <person name="Lommer M."/>
            <person name="Specht M."/>
            <person name="Roy A.S."/>
            <person name="Kraemer L."/>
            <person name="Andreson R."/>
            <person name="Gutowska M.A."/>
            <person name="Wolf J."/>
            <person name="Bergner S.V."/>
            <person name="Schilhabel M.B."/>
            <person name="Klostermeier U.C."/>
            <person name="Beiko R.G."/>
            <person name="Rosenstiel P."/>
            <person name="Hippler M."/>
            <person name="Laroche J."/>
        </authorList>
    </citation>
    <scope>NUCLEOTIDE SEQUENCE [LARGE SCALE GENOMIC DNA]</scope>
    <source>
        <strain evidence="9 10">CCMP1005</strain>
    </source>
</reference>
<dbReference type="GO" id="GO:0005524">
    <property type="term" value="F:ATP binding"/>
    <property type="evidence" value="ECO:0007669"/>
    <property type="project" value="UniProtKB-KW"/>
</dbReference>
<dbReference type="eggNOG" id="KOG1176">
    <property type="taxonomic scope" value="Eukaryota"/>
</dbReference>
<dbReference type="PROSITE" id="PS00455">
    <property type="entry name" value="AMP_BINDING"/>
    <property type="match status" value="1"/>
</dbReference>
<protein>
    <recommendedName>
        <fullName evidence="5">medium-chain acyl-CoA ligase</fullName>
        <ecNumber evidence="5">6.2.1.2</ecNumber>
    </recommendedName>
</protein>
<evidence type="ECO:0000259" key="7">
    <source>
        <dbReference type="Pfam" id="PF00501"/>
    </source>
</evidence>
<dbReference type="EC" id="6.2.1.2" evidence="5"/>
<comment type="similarity">
    <text evidence="1">Belongs to the ATP-dependent AMP-binding enzyme family.</text>
</comment>
<dbReference type="EMBL" id="AGNL01016519">
    <property type="protein sequence ID" value="EJK65037.1"/>
    <property type="molecule type" value="Genomic_DNA"/>
</dbReference>
<name>K0T3Q9_THAOC</name>
<evidence type="ECO:0000256" key="3">
    <source>
        <dbReference type="ARBA" id="ARBA00022741"/>
    </source>
</evidence>
<feature type="non-terminal residue" evidence="9">
    <location>
        <position position="1"/>
    </location>
</feature>
<keyword evidence="10" id="KW-1185">Reference proteome</keyword>
<dbReference type="InterPro" id="IPR042099">
    <property type="entry name" value="ANL_N_sf"/>
</dbReference>
<dbReference type="AlphaFoldDB" id="K0T3Q9"/>
<dbReference type="InterPro" id="IPR051087">
    <property type="entry name" value="Mitochondrial_ACSM"/>
</dbReference>
<keyword evidence="2" id="KW-0436">Ligase</keyword>
<dbReference type="PANTHER" id="PTHR43605">
    <property type="entry name" value="ACYL-COENZYME A SYNTHETASE"/>
    <property type="match status" value="1"/>
</dbReference>
<dbReference type="InterPro" id="IPR045851">
    <property type="entry name" value="AMP-bd_C_sf"/>
</dbReference>
<dbReference type="GO" id="GO:0006633">
    <property type="term" value="P:fatty acid biosynthetic process"/>
    <property type="evidence" value="ECO:0007669"/>
    <property type="project" value="TreeGrafter"/>
</dbReference>
<feature type="domain" description="AMP-dependent synthetase/ligase" evidence="7">
    <location>
        <begin position="89"/>
        <end position="244"/>
    </location>
</feature>
<evidence type="ECO:0000256" key="4">
    <source>
        <dbReference type="ARBA" id="ARBA00022840"/>
    </source>
</evidence>
<dbReference type="Gene3D" id="3.30.300.30">
    <property type="match status" value="1"/>
</dbReference>
<evidence type="ECO:0000256" key="6">
    <source>
        <dbReference type="ARBA" id="ARBA00048477"/>
    </source>
</evidence>
<comment type="catalytic activity">
    <reaction evidence="6">
        <text>a medium-chain fatty acid + ATP + CoA = a medium-chain fatty acyl-CoA + AMP + diphosphate</text>
        <dbReference type="Rhea" id="RHEA:48340"/>
        <dbReference type="ChEBI" id="CHEBI:30616"/>
        <dbReference type="ChEBI" id="CHEBI:33019"/>
        <dbReference type="ChEBI" id="CHEBI:57287"/>
        <dbReference type="ChEBI" id="CHEBI:59558"/>
        <dbReference type="ChEBI" id="CHEBI:90546"/>
        <dbReference type="ChEBI" id="CHEBI:456215"/>
        <dbReference type="EC" id="6.2.1.2"/>
    </reaction>
    <physiologicalReaction direction="left-to-right" evidence="6">
        <dbReference type="Rhea" id="RHEA:48341"/>
    </physiologicalReaction>
</comment>
<dbReference type="GO" id="GO:0004321">
    <property type="term" value="F:fatty-acyl-CoA synthase activity"/>
    <property type="evidence" value="ECO:0007669"/>
    <property type="project" value="TreeGrafter"/>
</dbReference>
<dbReference type="Pfam" id="PF00501">
    <property type="entry name" value="AMP-binding"/>
    <property type="match status" value="1"/>
</dbReference>
<evidence type="ECO:0000256" key="5">
    <source>
        <dbReference type="ARBA" id="ARBA00039009"/>
    </source>
</evidence>
<dbReference type="InterPro" id="IPR020845">
    <property type="entry name" value="AMP-binding_CS"/>
</dbReference>
<accession>K0T3Q9</accession>
<evidence type="ECO:0000256" key="2">
    <source>
        <dbReference type="ARBA" id="ARBA00022598"/>
    </source>
</evidence>
<comment type="caution">
    <text evidence="9">The sequence shown here is derived from an EMBL/GenBank/DDBJ whole genome shotgun (WGS) entry which is preliminary data.</text>
</comment>
<organism evidence="9 10">
    <name type="scientific">Thalassiosira oceanica</name>
    <name type="common">Marine diatom</name>
    <dbReference type="NCBI Taxonomy" id="159749"/>
    <lineage>
        <taxon>Eukaryota</taxon>
        <taxon>Sar</taxon>
        <taxon>Stramenopiles</taxon>
        <taxon>Ochrophyta</taxon>
        <taxon>Bacillariophyta</taxon>
        <taxon>Coscinodiscophyceae</taxon>
        <taxon>Thalassiosirophycidae</taxon>
        <taxon>Thalassiosirales</taxon>
        <taxon>Thalassiosiraceae</taxon>
        <taxon>Thalassiosira</taxon>
    </lineage>
</organism>
<feature type="domain" description="AMP-binding enzyme C-terminal" evidence="8">
    <location>
        <begin position="277"/>
        <end position="352"/>
    </location>
</feature>
<evidence type="ECO:0000259" key="8">
    <source>
        <dbReference type="Pfam" id="PF13193"/>
    </source>
</evidence>
<dbReference type="OrthoDB" id="45151at2759"/>
<dbReference type="SUPFAM" id="SSF56801">
    <property type="entry name" value="Acetyl-CoA synthetase-like"/>
    <property type="match status" value="2"/>
</dbReference>
<dbReference type="Gene3D" id="3.40.50.12780">
    <property type="entry name" value="N-terminal domain of ligase-like"/>
    <property type="match status" value="1"/>
</dbReference>
<proteinExistence type="inferred from homology"/>